<feature type="active site" description="Proton donor/acceptor" evidence="2">
    <location>
        <position position="206"/>
    </location>
</feature>
<dbReference type="PANTHER" id="PTHR10907">
    <property type="entry name" value="REGUCALCIN"/>
    <property type="match status" value="1"/>
</dbReference>
<keyword evidence="6" id="KW-1185">Reference proteome</keyword>
<dbReference type="eggNOG" id="KOG4499">
    <property type="taxonomic scope" value="Eukaryota"/>
</dbReference>
<dbReference type="GO" id="GO:0004341">
    <property type="term" value="F:gluconolactonase activity"/>
    <property type="evidence" value="ECO:0007669"/>
    <property type="project" value="TreeGrafter"/>
</dbReference>
<dbReference type="EMBL" id="CP001333">
    <property type="protein sequence ID" value="ACO67713.1"/>
    <property type="molecule type" value="Genomic_DNA"/>
</dbReference>
<sequence length="308" mass="32463">MATTNSEVQIVGGDYRAKLGESPVWINGELVFIDVVAKEICTLRDGTVRRAQLPKMPGSIVPSSKGGFLAALAFFCNVLDAQVHRPLADKPGERQCLNDGKCDARGRVWVGSKVLDAPPSGALFCVEPAFSFRNGSMVKVGVAGAVAEVGGVWTSNGIAWSPVGDTMYYADSPRRRVEAYDFDAESGLLRNGRVFARMPDDVGVPDGMCVDEGGGVWVCVWDAGKVLRYVPDGEGNARLDRTIAFPCSRPTSCCFGGKDGTTLFVTSCSLDTTVDADAVDVSADEPTAGGVFAIDVGVKGVPVHAAAF</sequence>
<feature type="domain" description="SMP-30/Gluconolactonase/LRE-like region" evidence="4">
    <location>
        <begin position="19"/>
        <end position="268"/>
    </location>
</feature>
<dbReference type="PRINTS" id="PR01790">
    <property type="entry name" value="SMP30FAMILY"/>
</dbReference>
<evidence type="ECO:0000256" key="2">
    <source>
        <dbReference type="PIRSR" id="PIRSR605511-1"/>
    </source>
</evidence>
<evidence type="ECO:0000256" key="1">
    <source>
        <dbReference type="ARBA" id="ARBA00008853"/>
    </source>
</evidence>
<feature type="binding site" evidence="3">
    <location>
        <position position="206"/>
    </location>
    <ligand>
        <name>a divalent metal cation</name>
        <dbReference type="ChEBI" id="CHEBI:60240"/>
    </ligand>
</feature>
<gene>
    <name evidence="5" type="ORF">MICPUN_88713</name>
</gene>
<comment type="similarity">
    <text evidence="1">Belongs to the SMP-30/CGR1 family.</text>
</comment>
<dbReference type="InParanoid" id="C1EHN0"/>
<accession>C1EHN0</accession>
<evidence type="ECO:0000256" key="3">
    <source>
        <dbReference type="PIRSR" id="PIRSR605511-2"/>
    </source>
</evidence>
<dbReference type="STRING" id="296587.C1EHN0"/>
<reference evidence="5 6" key="1">
    <citation type="journal article" date="2009" name="Science">
        <title>Green evolution and dynamic adaptations revealed by genomes of the marine picoeukaryotes Micromonas.</title>
        <authorList>
            <person name="Worden A.Z."/>
            <person name="Lee J.H."/>
            <person name="Mock T."/>
            <person name="Rouze P."/>
            <person name="Simmons M.P."/>
            <person name="Aerts A.L."/>
            <person name="Allen A.E."/>
            <person name="Cuvelier M.L."/>
            <person name="Derelle E."/>
            <person name="Everett M.V."/>
            <person name="Foulon E."/>
            <person name="Grimwood J."/>
            <person name="Gundlach H."/>
            <person name="Henrissat B."/>
            <person name="Napoli C."/>
            <person name="McDonald S.M."/>
            <person name="Parker M.S."/>
            <person name="Rombauts S."/>
            <person name="Salamov A."/>
            <person name="Von Dassow P."/>
            <person name="Badger J.H."/>
            <person name="Coutinho P.M."/>
            <person name="Demir E."/>
            <person name="Dubchak I."/>
            <person name="Gentemann C."/>
            <person name="Eikrem W."/>
            <person name="Gready J.E."/>
            <person name="John U."/>
            <person name="Lanier W."/>
            <person name="Lindquist E.A."/>
            <person name="Lucas S."/>
            <person name="Mayer K.F."/>
            <person name="Moreau H."/>
            <person name="Not F."/>
            <person name="Otillar R."/>
            <person name="Panaud O."/>
            <person name="Pangilinan J."/>
            <person name="Paulsen I."/>
            <person name="Piegu B."/>
            <person name="Poliakov A."/>
            <person name="Robbens S."/>
            <person name="Schmutz J."/>
            <person name="Toulza E."/>
            <person name="Wyss T."/>
            <person name="Zelensky A."/>
            <person name="Zhou K."/>
            <person name="Armbrust E.V."/>
            <person name="Bhattacharya D."/>
            <person name="Goodenough U.W."/>
            <person name="Van de Peer Y."/>
            <person name="Grigoriev I.V."/>
        </authorList>
    </citation>
    <scope>NUCLEOTIDE SEQUENCE [LARGE SCALE GENOMIC DNA]</scope>
    <source>
        <strain evidence="6">RCC299 / NOUM17</strain>
    </source>
</reference>
<evidence type="ECO:0000313" key="6">
    <source>
        <dbReference type="Proteomes" id="UP000002009"/>
    </source>
</evidence>
<protein>
    <recommendedName>
        <fullName evidence="4">SMP-30/Gluconolactonase/LRE-like region domain-containing protein</fullName>
    </recommendedName>
</protein>
<dbReference type="Gene3D" id="2.120.10.30">
    <property type="entry name" value="TolB, C-terminal domain"/>
    <property type="match status" value="1"/>
</dbReference>
<dbReference type="InterPro" id="IPR013658">
    <property type="entry name" value="SGL"/>
</dbReference>
<dbReference type="Proteomes" id="UP000002009">
    <property type="component" value="Chromosome 15"/>
</dbReference>
<dbReference type="RefSeq" id="XP_002506455.1">
    <property type="nucleotide sequence ID" value="XM_002506409.1"/>
</dbReference>
<dbReference type="GeneID" id="8249209"/>
<evidence type="ECO:0000313" key="5">
    <source>
        <dbReference type="EMBL" id="ACO67713.1"/>
    </source>
</evidence>
<dbReference type="OrthoDB" id="39449at2759"/>
<dbReference type="Pfam" id="PF08450">
    <property type="entry name" value="SGL"/>
    <property type="match status" value="1"/>
</dbReference>
<dbReference type="PANTHER" id="PTHR10907:SF47">
    <property type="entry name" value="REGUCALCIN"/>
    <property type="match status" value="1"/>
</dbReference>
<dbReference type="KEGG" id="mis:MICPUN_88713"/>
<dbReference type="GO" id="GO:0019853">
    <property type="term" value="P:L-ascorbic acid biosynthetic process"/>
    <property type="evidence" value="ECO:0007669"/>
    <property type="project" value="TreeGrafter"/>
</dbReference>
<keyword evidence="3" id="KW-0479">Metal-binding</keyword>
<keyword evidence="3" id="KW-0862">Zinc</keyword>
<dbReference type="SUPFAM" id="SSF63829">
    <property type="entry name" value="Calcium-dependent phosphotriesterase"/>
    <property type="match status" value="1"/>
</dbReference>
<name>C1EHN0_MICCC</name>
<dbReference type="InterPro" id="IPR005511">
    <property type="entry name" value="SMP-30"/>
</dbReference>
<proteinExistence type="inferred from homology"/>
<feature type="binding site" evidence="3">
    <location>
        <position position="21"/>
    </location>
    <ligand>
        <name>a divalent metal cation</name>
        <dbReference type="ChEBI" id="CHEBI:60240"/>
    </ligand>
</feature>
<dbReference type="GO" id="GO:0005509">
    <property type="term" value="F:calcium ion binding"/>
    <property type="evidence" value="ECO:0007669"/>
    <property type="project" value="TreeGrafter"/>
</dbReference>
<comment type="cofactor">
    <cofactor evidence="3">
        <name>Zn(2+)</name>
        <dbReference type="ChEBI" id="CHEBI:29105"/>
    </cofactor>
    <text evidence="3">Binds 1 divalent metal cation per subunit.</text>
</comment>
<feature type="binding site" evidence="3">
    <location>
        <position position="156"/>
    </location>
    <ligand>
        <name>a divalent metal cation</name>
        <dbReference type="ChEBI" id="CHEBI:60240"/>
    </ligand>
</feature>
<evidence type="ECO:0000259" key="4">
    <source>
        <dbReference type="Pfam" id="PF08450"/>
    </source>
</evidence>
<dbReference type="AlphaFoldDB" id="C1EHN0"/>
<organism evidence="5 6">
    <name type="scientific">Micromonas commoda (strain RCC299 / NOUM17 / CCMP2709)</name>
    <name type="common">Picoplanktonic green alga</name>
    <dbReference type="NCBI Taxonomy" id="296587"/>
    <lineage>
        <taxon>Eukaryota</taxon>
        <taxon>Viridiplantae</taxon>
        <taxon>Chlorophyta</taxon>
        <taxon>Mamiellophyceae</taxon>
        <taxon>Mamiellales</taxon>
        <taxon>Mamiellaceae</taxon>
        <taxon>Micromonas</taxon>
    </lineage>
</organism>
<dbReference type="InterPro" id="IPR011042">
    <property type="entry name" value="6-blade_b-propeller_TolB-like"/>
</dbReference>
<feature type="binding site" evidence="3">
    <location>
        <position position="116"/>
    </location>
    <ligand>
        <name>substrate</name>
    </ligand>
</feature>
<feature type="binding site" evidence="3">
    <location>
        <position position="98"/>
    </location>
    <ligand>
        <name>substrate</name>
    </ligand>
</feature>
<dbReference type="OMA" id="WAGTMRY"/>